<dbReference type="PANTHER" id="PTHR10509">
    <property type="entry name" value="O-METHYLTRANSFERASE-RELATED"/>
    <property type="match status" value="1"/>
</dbReference>
<dbReference type="Pfam" id="PF01596">
    <property type="entry name" value="Methyltransf_3"/>
    <property type="match status" value="1"/>
</dbReference>
<dbReference type="AlphaFoldDB" id="A0AAD6MMJ1"/>
<evidence type="ECO:0000313" key="8">
    <source>
        <dbReference type="Proteomes" id="UP001164929"/>
    </source>
</evidence>
<comment type="similarity">
    <text evidence="6">Belongs to the class I-like SAM-binding methyltransferase superfamily. Cation-dependent O-methyltransferase family.</text>
</comment>
<dbReference type="PANTHER" id="PTHR10509:SF34">
    <property type="entry name" value="TAPETUM-SPECIFIC METHYLTRANSFERASE 1"/>
    <property type="match status" value="1"/>
</dbReference>
<gene>
    <name evidence="7" type="ORF">NC653_021269</name>
</gene>
<dbReference type="GO" id="GO:0032259">
    <property type="term" value="P:methylation"/>
    <property type="evidence" value="ECO:0007669"/>
    <property type="project" value="UniProtKB-KW"/>
</dbReference>
<comment type="function">
    <text evidence="1">Methylates caffeoyl-CoA to feruloyl-CoA and 5-hydroxyferuloyl-CoA to sinapoyl-CoA. Plays a role in the synthesis of feruloylated polysaccharides. Involved in the reinforcement of the plant cell wall. Also involved in the responding to wounding or pathogen challenge by the increased formation of cell wall-bound ferulic acid polymers.</text>
</comment>
<evidence type="ECO:0000256" key="3">
    <source>
        <dbReference type="ARBA" id="ARBA00022679"/>
    </source>
</evidence>
<comment type="caution">
    <text evidence="7">The sequence shown here is derived from an EMBL/GenBank/DDBJ whole genome shotgun (WGS) entry which is preliminary data.</text>
</comment>
<dbReference type="InterPro" id="IPR002935">
    <property type="entry name" value="SAM_O-MeTrfase"/>
</dbReference>
<keyword evidence="4" id="KW-0949">S-adenosyl-L-methionine</keyword>
<evidence type="ECO:0000313" key="7">
    <source>
        <dbReference type="EMBL" id="KAJ6988286.1"/>
    </source>
</evidence>
<evidence type="ECO:0000256" key="6">
    <source>
        <dbReference type="ARBA" id="ARBA00023453"/>
    </source>
</evidence>
<organism evidence="7 8">
    <name type="scientific">Populus alba x Populus x berolinensis</name>
    <dbReference type="NCBI Taxonomy" id="444605"/>
    <lineage>
        <taxon>Eukaryota</taxon>
        <taxon>Viridiplantae</taxon>
        <taxon>Streptophyta</taxon>
        <taxon>Embryophyta</taxon>
        <taxon>Tracheophyta</taxon>
        <taxon>Spermatophyta</taxon>
        <taxon>Magnoliopsida</taxon>
        <taxon>eudicotyledons</taxon>
        <taxon>Gunneridae</taxon>
        <taxon>Pentapetalae</taxon>
        <taxon>rosids</taxon>
        <taxon>fabids</taxon>
        <taxon>Malpighiales</taxon>
        <taxon>Salicaceae</taxon>
        <taxon>Saliceae</taxon>
        <taxon>Populus</taxon>
    </lineage>
</organism>
<name>A0AAD6MMJ1_9ROSI</name>
<keyword evidence="8" id="KW-1185">Reference proteome</keyword>
<dbReference type="InterPro" id="IPR050362">
    <property type="entry name" value="Cation-dep_OMT"/>
</dbReference>
<keyword evidence="2" id="KW-0489">Methyltransferase</keyword>
<keyword evidence="3" id="KW-0808">Transferase</keyword>
<dbReference type="Gene3D" id="3.40.50.150">
    <property type="entry name" value="Vaccinia Virus protein VP39"/>
    <property type="match status" value="1"/>
</dbReference>
<dbReference type="InterPro" id="IPR029063">
    <property type="entry name" value="SAM-dependent_MTases_sf"/>
</dbReference>
<evidence type="ECO:0000256" key="2">
    <source>
        <dbReference type="ARBA" id="ARBA00022603"/>
    </source>
</evidence>
<dbReference type="Proteomes" id="UP001164929">
    <property type="component" value="Chromosome 8"/>
</dbReference>
<evidence type="ECO:0000256" key="5">
    <source>
        <dbReference type="ARBA" id="ARBA00022723"/>
    </source>
</evidence>
<evidence type="ECO:0000256" key="4">
    <source>
        <dbReference type="ARBA" id="ARBA00022691"/>
    </source>
</evidence>
<proteinExistence type="inferred from homology"/>
<dbReference type="EMBL" id="JAQIZT010000008">
    <property type="protein sequence ID" value="KAJ6988286.1"/>
    <property type="molecule type" value="Genomic_DNA"/>
</dbReference>
<evidence type="ECO:0000256" key="1">
    <source>
        <dbReference type="ARBA" id="ARBA00002334"/>
    </source>
</evidence>
<accession>A0AAD6MMJ1</accession>
<sequence length="79" mass="9142">MSVPIDAFESHESQQDTRDWCFHRLFSLLSTALALPKDGQITAIDTNREAFEFGLPFIQKVEWKIKFKFIQSDATSSFK</sequence>
<dbReference type="GO" id="GO:0008171">
    <property type="term" value="F:O-methyltransferase activity"/>
    <property type="evidence" value="ECO:0007669"/>
    <property type="project" value="InterPro"/>
</dbReference>
<keyword evidence="5" id="KW-0479">Metal-binding</keyword>
<reference evidence="7" key="1">
    <citation type="journal article" date="2023" name="Mol. Ecol. Resour.">
        <title>Chromosome-level genome assembly of a triploid poplar Populus alba 'Berolinensis'.</title>
        <authorList>
            <person name="Chen S."/>
            <person name="Yu Y."/>
            <person name="Wang X."/>
            <person name="Wang S."/>
            <person name="Zhang T."/>
            <person name="Zhou Y."/>
            <person name="He R."/>
            <person name="Meng N."/>
            <person name="Wang Y."/>
            <person name="Liu W."/>
            <person name="Liu Z."/>
            <person name="Liu J."/>
            <person name="Guo Q."/>
            <person name="Huang H."/>
            <person name="Sederoff R.R."/>
            <person name="Wang G."/>
            <person name="Qu G."/>
            <person name="Chen S."/>
        </authorList>
    </citation>
    <scope>NUCLEOTIDE SEQUENCE</scope>
    <source>
        <strain evidence="7">SC-2020</strain>
    </source>
</reference>
<dbReference type="GO" id="GO:0008757">
    <property type="term" value="F:S-adenosylmethionine-dependent methyltransferase activity"/>
    <property type="evidence" value="ECO:0007669"/>
    <property type="project" value="TreeGrafter"/>
</dbReference>
<dbReference type="GO" id="GO:0046872">
    <property type="term" value="F:metal ion binding"/>
    <property type="evidence" value="ECO:0007669"/>
    <property type="project" value="UniProtKB-KW"/>
</dbReference>
<protein>
    <submittedName>
        <fullName evidence="7">Uncharacterized protein</fullName>
    </submittedName>
</protein>